<feature type="transmembrane region" description="Helical" evidence="9">
    <location>
        <begin position="84"/>
        <end position="105"/>
    </location>
</feature>
<proteinExistence type="predicted"/>
<dbReference type="InterPro" id="IPR044880">
    <property type="entry name" value="NCX_ion-bd_dom_sf"/>
</dbReference>
<protein>
    <submittedName>
        <fullName evidence="11">Mitochondrial sodium/calcium exchanger protein</fullName>
    </submittedName>
</protein>
<accession>A0ABQ7S6N8</accession>
<evidence type="ECO:0000313" key="12">
    <source>
        <dbReference type="Proteomes" id="UP000825002"/>
    </source>
</evidence>
<feature type="domain" description="Sodium/calcium exchanger membrane region" evidence="10">
    <location>
        <begin position="464"/>
        <end position="612"/>
    </location>
</feature>
<feature type="transmembrane region" description="Helical" evidence="9">
    <location>
        <begin position="561"/>
        <end position="583"/>
    </location>
</feature>
<dbReference type="Gene3D" id="1.20.1420.30">
    <property type="entry name" value="NCX, central ion-binding region"/>
    <property type="match status" value="1"/>
</dbReference>
<evidence type="ECO:0000313" key="11">
    <source>
        <dbReference type="EMBL" id="KAG9509103.1"/>
    </source>
</evidence>
<keyword evidence="4" id="KW-0406">Ion transport</keyword>
<dbReference type="PANTHER" id="PTHR12266">
    <property type="entry name" value="NA+/CA2+ K+ INDEPENDENT EXCHANGER"/>
    <property type="match status" value="1"/>
</dbReference>
<evidence type="ECO:0000256" key="2">
    <source>
        <dbReference type="ARBA" id="ARBA00022448"/>
    </source>
</evidence>
<keyword evidence="2" id="KW-0813">Transport</keyword>
<feature type="transmembrane region" description="Helical" evidence="9">
    <location>
        <begin position="430"/>
        <end position="450"/>
    </location>
</feature>
<evidence type="ECO:0000256" key="8">
    <source>
        <dbReference type="SAM" id="MobiDB-lite"/>
    </source>
</evidence>
<keyword evidence="12" id="KW-1185">Reference proteome</keyword>
<keyword evidence="5 9" id="KW-0812">Transmembrane</keyword>
<feature type="transmembrane region" description="Helical" evidence="9">
    <location>
        <begin position="528"/>
        <end position="549"/>
    </location>
</feature>
<evidence type="ECO:0000256" key="4">
    <source>
        <dbReference type="ARBA" id="ARBA00022568"/>
    </source>
</evidence>
<reference evidence="11 12" key="1">
    <citation type="submission" date="2020-10" db="EMBL/GenBank/DDBJ databases">
        <authorList>
            <person name="Klimov P.B."/>
            <person name="Dyachkov S.M."/>
            <person name="Chetverikov P.E."/>
        </authorList>
    </citation>
    <scope>NUCLEOTIDE SEQUENCE [LARGE SCALE GENOMIC DNA]</scope>
    <source>
        <strain evidence="11">BMOC 18-1129-001#AD2665</strain>
        <tissue evidence="11">Entire mites</tissue>
    </source>
</reference>
<feature type="region of interest" description="Disordered" evidence="8">
    <location>
        <begin position="110"/>
        <end position="151"/>
    </location>
</feature>
<feature type="transmembrane region" description="Helical" evidence="9">
    <location>
        <begin position="462"/>
        <end position="479"/>
    </location>
</feature>
<dbReference type="InterPro" id="IPR004837">
    <property type="entry name" value="NaCa_Exmemb"/>
</dbReference>
<sequence>SNSKTPEYETTSFQMSNEYPCFMVNNLTSTEEQCNFVTINECLEEDSFIDYGVTLLAFGNGCPDIFSSIAAASDDRPELIVSELLVLILIYIVYLIVALTGQHVLKKHRESQREKKPIKCGHPIEPSKTIREKTSSTTNDKQDYGTLDRAENRGISSTQSLGMFRISSGFGIFRYMRSFDDDDIAALASKSWHSMPAHGHFSNALRTITKSETNNNRPQQPSVSTIKVPDIERIELKDSIQSLEPITYSNVPSTALSDQDEMTITTNNTTVTQLSAKHLLNHEIYDSPSGKNTRSEVRFCKLDAHADLEDENYIKFLQSKAEIEHHLQSKLPRPSETPSLTSLNEWDDLLLHVCPIDVHNWKNFGTIDRIFEIIRAPLYFIMILTVPVVDYESRRHNWCKMLNALHCISVPVAITILTHTADVVTSVWDLPLYMLVVGPGVVAFFIVLTTSEALAIPPYHSLFAYIGFLMSILWIYSLATEVISLLKTIGVVFSMSDAAIGLGILAWGNSLGDIAANLTLAKSGYPRMALGACIGAPLLNSLLGFGLSFSLSLGPGGQTSFAYTHTLTLLYITITTILMTLMLTTLLPSNVPKKFLGYGLISLYFVYFCAAILLECGYIQ</sequence>
<keyword evidence="4" id="KW-0106">Calcium</keyword>
<comment type="caution">
    <text evidence="11">The sequence shown here is derived from an EMBL/GenBank/DDBJ whole genome shotgun (WGS) entry which is preliminary data.</text>
</comment>
<dbReference type="PANTHER" id="PTHR12266:SF0">
    <property type="entry name" value="MITOCHONDRIAL SODIUM_CALCIUM EXCHANGER PROTEIN"/>
    <property type="match status" value="1"/>
</dbReference>
<evidence type="ECO:0000259" key="10">
    <source>
        <dbReference type="Pfam" id="PF01699"/>
    </source>
</evidence>
<feature type="compositionally biased region" description="Basic and acidic residues" evidence="8">
    <location>
        <begin position="128"/>
        <end position="151"/>
    </location>
</feature>
<evidence type="ECO:0000256" key="5">
    <source>
        <dbReference type="ARBA" id="ARBA00022692"/>
    </source>
</evidence>
<comment type="subcellular location">
    <subcellularLocation>
        <location evidence="1">Membrane</location>
        <topology evidence="1">Multi-pass membrane protein</topology>
    </subcellularLocation>
</comment>
<feature type="non-terminal residue" evidence="11">
    <location>
        <position position="1"/>
    </location>
</feature>
<dbReference type="InterPro" id="IPR051359">
    <property type="entry name" value="CaCA_antiporter"/>
</dbReference>
<keyword evidence="7 9" id="KW-0472">Membrane</keyword>
<name>A0ABQ7S6N8_9ACAR</name>
<dbReference type="EMBL" id="JAIFTH010000670">
    <property type="protein sequence ID" value="KAG9509103.1"/>
    <property type="molecule type" value="Genomic_DNA"/>
</dbReference>
<keyword evidence="6 9" id="KW-1133">Transmembrane helix</keyword>
<dbReference type="Pfam" id="PF01699">
    <property type="entry name" value="Na_Ca_ex"/>
    <property type="match status" value="1"/>
</dbReference>
<evidence type="ECO:0000256" key="6">
    <source>
        <dbReference type="ARBA" id="ARBA00022989"/>
    </source>
</evidence>
<feature type="transmembrane region" description="Helical" evidence="9">
    <location>
        <begin position="401"/>
        <end position="418"/>
    </location>
</feature>
<keyword evidence="3" id="KW-0050">Antiport</keyword>
<evidence type="ECO:0000256" key="7">
    <source>
        <dbReference type="ARBA" id="ARBA00023136"/>
    </source>
</evidence>
<evidence type="ECO:0000256" key="3">
    <source>
        <dbReference type="ARBA" id="ARBA00022449"/>
    </source>
</evidence>
<feature type="transmembrane region" description="Helical" evidence="9">
    <location>
        <begin position="595"/>
        <end position="614"/>
    </location>
</feature>
<gene>
    <name evidence="11" type="primary">Slc8b1</name>
    <name evidence="11" type="ORF">GZH46_02388</name>
</gene>
<evidence type="ECO:0000256" key="1">
    <source>
        <dbReference type="ARBA" id="ARBA00004141"/>
    </source>
</evidence>
<organism evidence="11 12">
    <name type="scientific">Fragariocoptes setiger</name>
    <dbReference type="NCBI Taxonomy" id="1670756"/>
    <lineage>
        <taxon>Eukaryota</taxon>
        <taxon>Metazoa</taxon>
        <taxon>Ecdysozoa</taxon>
        <taxon>Arthropoda</taxon>
        <taxon>Chelicerata</taxon>
        <taxon>Arachnida</taxon>
        <taxon>Acari</taxon>
        <taxon>Acariformes</taxon>
        <taxon>Trombidiformes</taxon>
        <taxon>Prostigmata</taxon>
        <taxon>Eupodina</taxon>
        <taxon>Eriophyoidea</taxon>
        <taxon>Phytoptidae</taxon>
        <taxon>Fragariocoptes</taxon>
    </lineage>
</organism>
<dbReference type="Proteomes" id="UP000825002">
    <property type="component" value="Unassembled WGS sequence"/>
</dbReference>
<evidence type="ECO:0000256" key="9">
    <source>
        <dbReference type="SAM" id="Phobius"/>
    </source>
</evidence>
<keyword evidence="4" id="KW-0109">Calcium transport</keyword>